<keyword evidence="4" id="KW-1185">Reference proteome</keyword>
<dbReference type="EMBL" id="JBHTIO010000027">
    <property type="protein sequence ID" value="MFD0897091.1"/>
    <property type="molecule type" value="Genomic_DNA"/>
</dbReference>
<feature type="transmembrane region" description="Helical" evidence="1">
    <location>
        <begin position="218"/>
        <end position="236"/>
    </location>
</feature>
<sequence>MLNWIFVVLNLLVAVTMALTTMLPARPHKNVILETTVPTAQLQHPAILALTHQYRIQLAWLALFFSIGGLPIMFIHFDSLALLYFIILLGALIGVFYGTEVRFIHKMNRLKRRQGWATNLVTEQVVDTKLILTKNRQLVSSKWFAGSGVLLLLGVLLSWRLLGWATSWPLLLALGLCWLLFLLLYSVIAGLPVRVLTAQPEYDRLLNDSYRQTWSRQMVLGSYFLGAMPLAVGLTTQLTGVIYLYLLLLVGFCVYMVYDLIRERNFEDRLLGEFAVATTTDEDRYWRYAMYNNPTDHRLFVPDRVGVNLSLNIGRPAGKWLGGVIMLLVLGLLIGVTGSLLALDFSGNSIRASATTQQVILRAPGTRTTHLPRQQITQVRLLRQLPASAVRVNGVGTTHFAVGNFQVHQRAAKLYVARNTGVVLRLRTKQRDYYFAAKEPAETRRLYRALH</sequence>
<gene>
    <name evidence="3" type="ORF">ACFQZ7_04995</name>
</gene>
<evidence type="ECO:0000259" key="2">
    <source>
        <dbReference type="Pfam" id="PF10882"/>
    </source>
</evidence>
<keyword evidence="1" id="KW-0812">Transmembrane</keyword>
<feature type="transmembrane region" description="Helical" evidence="1">
    <location>
        <begin position="168"/>
        <end position="197"/>
    </location>
</feature>
<feature type="transmembrane region" description="Helical" evidence="1">
    <location>
        <begin position="320"/>
        <end position="343"/>
    </location>
</feature>
<reference evidence="4" key="1">
    <citation type="journal article" date="2019" name="Int. J. Syst. Evol. Microbiol.">
        <title>The Global Catalogue of Microorganisms (GCM) 10K type strain sequencing project: providing services to taxonomists for standard genome sequencing and annotation.</title>
        <authorList>
            <consortium name="The Broad Institute Genomics Platform"/>
            <consortium name="The Broad Institute Genome Sequencing Center for Infectious Disease"/>
            <person name="Wu L."/>
            <person name="Ma J."/>
        </authorList>
    </citation>
    <scope>NUCLEOTIDE SEQUENCE [LARGE SCALE GENOMIC DNA]</scope>
    <source>
        <strain evidence="4">CCM 8925</strain>
    </source>
</reference>
<dbReference type="InterPro" id="IPR027783">
    <property type="entry name" value="Bacterial_PH-related"/>
</dbReference>
<proteinExistence type="predicted"/>
<keyword evidence="1" id="KW-1133">Transmembrane helix</keyword>
<feature type="transmembrane region" description="Helical" evidence="1">
    <location>
        <begin position="6"/>
        <end position="25"/>
    </location>
</feature>
<accession>A0ABW3EDH1</accession>
<dbReference type="Proteomes" id="UP001597104">
    <property type="component" value="Unassembled WGS sequence"/>
</dbReference>
<name>A0ABW3EDH1_9LACO</name>
<organism evidence="3 4">
    <name type="scientific">Loigolactobacillus binensis</name>
    <dbReference type="NCBI Taxonomy" id="2559922"/>
    <lineage>
        <taxon>Bacteria</taxon>
        <taxon>Bacillati</taxon>
        <taxon>Bacillota</taxon>
        <taxon>Bacilli</taxon>
        <taxon>Lactobacillales</taxon>
        <taxon>Lactobacillaceae</taxon>
        <taxon>Loigolactobacillus</taxon>
    </lineage>
</organism>
<comment type="caution">
    <text evidence="3">The sequence shown here is derived from an EMBL/GenBank/DDBJ whole genome shotgun (WGS) entry which is preliminary data.</text>
</comment>
<feature type="transmembrane region" description="Helical" evidence="1">
    <location>
        <begin position="58"/>
        <end position="77"/>
    </location>
</feature>
<evidence type="ECO:0000313" key="3">
    <source>
        <dbReference type="EMBL" id="MFD0897091.1"/>
    </source>
</evidence>
<evidence type="ECO:0000256" key="1">
    <source>
        <dbReference type="SAM" id="Phobius"/>
    </source>
</evidence>
<keyword evidence="1" id="KW-0472">Membrane</keyword>
<feature type="transmembrane region" description="Helical" evidence="1">
    <location>
        <begin position="83"/>
        <end position="104"/>
    </location>
</feature>
<dbReference type="Pfam" id="PF10882">
    <property type="entry name" value="bPH_5"/>
    <property type="match status" value="1"/>
</dbReference>
<feature type="domain" description="Bacterial Pleckstrin homology" evidence="2">
    <location>
        <begin position="354"/>
        <end position="442"/>
    </location>
</feature>
<feature type="transmembrane region" description="Helical" evidence="1">
    <location>
        <begin position="242"/>
        <end position="261"/>
    </location>
</feature>
<feature type="transmembrane region" description="Helical" evidence="1">
    <location>
        <begin position="143"/>
        <end position="162"/>
    </location>
</feature>
<protein>
    <submittedName>
        <fullName evidence="3">PH domain-containing protein</fullName>
    </submittedName>
</protein>
<evidence type="ECO:0000313" key="4">
    <source>
        <dbReference type="Proteomes" id="UP001597104"/>
    </source>
</evidence>
<dbReference type="RefSeq" id="WP_137638239.1">
    <property type="nucleotide sequence ID" value="NZ_BJDN01000020.1"/>
</dbReference>